<dbReference type="EMBL" id="JAUQTA010000001">
    <property type="protein sequence ID" value="MDO7867722.1"/>
    <property type="molecule type" value="Genomic_DNA"/>
</dbReference>
<comment type="caution">
    <text evidence="2">The sequence shown here is derived from an EMBL/GenBank/DDBJ whole genome shotgun (WGS) entry which is preliminary data.</text>
</comment>
<keyword evidence="1" id="KW-1133">Transmembrane helix</keyword>
<accession>A0ABT9B272</accession>
<keyword evidence="1" id="KW-0812">Transmembrane</keyword>
<gene>
    <name evidence="2" type="ORF">Q5722_04990</name>
</gene>
<protein>
    <submittedName>
        <fullName evidence="2">Uncharacterized protein</fullName>
    </submittedName>
</protein>
<reference evidence="2 3" key="1">
    <citation type="submission" date="2023-07" db="EMBL/GenBank/DDBJ databases">
        <title>Nocardioides sp. nov WY-20 isolated from soil.</title>
        <authorList>
            <person name="Liu B."/>
            <person name="Wan Y."/>
        </authorList>
    </citation>
    <scope>NUCLEOTIDE SEQUENCE [LARGE SCALE GENOMIC DNA]</scope>
    <source>
        <strain evidence="2 3">WY-20</strain>
    </source>
</reference>
<feature type="transmembrane region" description="Helical" evidence="1">
    <location>
        <begin position="120"/>
        <end position="139"/>
    </location>
</feature>
<dbReference type="Proteomes" id="UP001233314">
    <property type="component" value="Unassembled WGS sequence"/>
</dbReference>
<proteinExistence type="predicted"/>
<feature type="transmembrane region" description="Helical" evidence="1">
    <location>
        <begin position="95"/>
        <end position="114"/>
    </location>
</feature>
<evidence type="ECO:0000313" key="2">
    <source>
        <dbReference type="EMBL" id="MDO7867722.1"/>
    </source>
</evidence>
<organism evidence="2 3">
    <name type="scientific">Nocardioides jiangxiensis</name>
    <dbReference type="NCBI Taxonomy" id="3064524"/>
    <lineage>
        <taxon>Bacteria</taxon>
        <taxon>Bacillati</taxon>
        <taxon>Actinomycetota</taxon>
        <taxon>Actinomycetes</taxon>
        <taxon>Propionibacteriales</taxon>
        <taxon>Nocardioidaceae</taxon>
        <taxon>Nocardioides</taxon>
    </lineage>
</organism>
<keyword evidence="1" id="KW-0472">Membrane</keyword>
<evidence type="ECO:0000256" key="1">
    <source>
        <dbReference type="SAM" id="Phobius"/>
    </source>
</evidence>
<name>A0ABT9B272_9ACTN</name>
<feature type="transmembrane region" description="Helical" evidence="1">
    <location>
        <begin position="46"/>
        <end position="68"/>
    </location>
</feature>
<feature type="transmembrane region" description="Helical" evidence="1">
    <location>
        <begin position="12"/>
        <end position="34"/>
    </location>
</feature>
<dbReference type="RefSeq" id="WP_305027108.1">
    <property type="nucleotide sequence ID" value="NZ_JAUQTA010000001.1"/>
</dbReference>
<evidence type="ECO:0000313" key="3">
    <source>
        <dbReference type="Proteomes" id="UP001233314"/>
    </source>
</evidence>
<keyword evidence="3" id="KW-1185">Reference proteome</keyword>
<sequence>MPNPAPTATWQSLRMLSLTLAGAPVVILVALATILGPQERAFEPPLWALAAPLALAVVALALVSAVGYRTAAIDPTVPTEEARTTAAARFQSLTILRFTLVDAVFIVSIALAFVVDHGGLAVTVVGAALSEVLIWMHVVPNPAQLQKVQAALGARGAAVSLREALQAP</sequence>